<dbReference type="VEuPathDB" id="TrichDB:TRFO_32804"/>
<gene>
    <name evidence="2" type="ORF">TRFO_32804</name>
</gene>
<dbReference type="AlphaFoldDB" id="A0A1J4JMZ3"/>
<dbReference type="Gene3D" id="1.20.1270.60">
    <property type="entry name" value="Arfaptin homology (AH) domain/BAR domain"/>
    <property type="match status" value="1"/>
</dbReference>
<reference evidence="2" key="1">
    <citation type="submission" date="2016-10" db="EMBL/GenBank/DDBJ databases">
        <authorList>
            <person name="Benchimol M."/>
            <person name="Almeida L.G."/>
            <person name="Vasconcelos A.T."/>
            <person name="Perreira-Neves A."/>
            <person name="Rosa I.A."/>
            <person name="Tasca T."/>
            <person name="Bogo M.R."/>
            <person name="de Souza W."/>
        </authorList>
    </citation>
    <scope>NUCLEOTIDE SEQUENCE [LARGE SCALE GENOMIC DNA]</scope>
    <source>
        <strain evidence="2">K</strain>
    </source>
</reference>
<accession>A0A1J4JMZ3</accession>
<dbReference type="InterPro" id="IPR027267">
    <property type="entry name" value="AH/BAR_dom_sf"/>
</dbReference>
<keyword evidence="1" id="KW-0175">Coiled coil</keyword>
<evidence type="ECO:0000313" key="2">
    <source>
        <dbReference type="EMBL" id="OHT00489.1"/>
    </source>
</evidence>
<evidence type="ECO:0008006" key="4">
    <source>
        <dbReference type="Google" id="ProtNLM"/>
    </source>
</evidence>
<dbReference type="OrthoDB" id="10624356at2759"/>
<evidence type="ECO:0000313" key="3">
    <source>
        <dbReference type="Proteomes" id="UP000179807"/>
    </source>
</evidence>
<dbReference type="Proteomes" id="UP000179807">
    <property type="component" value="Unassembled WGS sequence"/>
</dbReference>
<sequence>MYIRTMTSSMLFLTDEMLPSNIISHEINSMSFNSIQNVIDDKLSFFENFKGLKFSSFMKFVGRFLNKLQSFPEYKNVISDVEEMQTQDGNILNGIQQAFGPSLNEFARLQDLTFRESLISLSEVSRLEVEAMRNLLASTSSFPNDIRQLNNFHEDIQKKRKDLSELQATFDKYEKAVNSSLLELEKAQRTSMSSSFKAKAQETYDLNCKKKQEAFEALDSLKRANEQVETEYRRTFLQIIVTAFESYMHAYARSMQELVGIGEKIVEKASQLDDAGVDPSITELEARLHLLETEPMDD</sequence>
<proteinExistence type="predicted"/>
<dbReference type="RefSeq" id="XP_068353625.1">
    <property type="nucleotide sequence ID" value="XM_068508701.1"/>
</dbReference>
<feature type="coiled-coil region" evidence="1">
    <location>
        <begin position="149"/>
        <end position="238"/>
    </location>
</feature>
<evidence type="ECO:0000256" key="1">
    <source>
        <dbReference type="SAM" id="Coils"/>
    </source>
</evidence>
<name>A0A1J4JMZ3_9EUKA</name>
<dbReference type="EMBL" id="MLAK01000952">
    <property type="protein sequence ID" value="OHT00489.1"/>
    <property type="molecule type" value="Genomic_DNA"/>
</dbReference>
<protein>
    <recommendedName>
        <fullName evidence="4">BAR domain-containing protein</fullName>
    </recommendedName>
</protein>
<keyword evidence="3" id="KW-1185">Reference proteome</keyword>
<organism evidence="2 3">
    <name type="scientific">Tritrichomonas foetus</name>
    <dbReference type="NCBI Taxonomy" id="1144522"/>
    <lineage>
        <taxon>Eukaryota</taxon>
        <taxon>Metamonada</taxon>
        <taxon>Parabasalia</taxon>
        <taxon>Tritrichomonadida</taxon>
        <taxon>Tritrichomonadidae</taxon>
        <taxon>Tritrichomonas</taxon>
    </lineage>
</organism>
<comment type="caution">
    <text evidence="2">The sequence shown here is derived from an EMBL/GenBank/DDBJ whole genome shotgun (WGS) entry which is preliminary data.</text>
</comment>
<dbReference type="GeneID" id="94843405"/>